<protein>
    <recommendedName>
        <fullName evidence="6 7">Large ribosomal subunit protein bL20</fullName>
    </recommendedName>
</protein>
<dbReference type="GO" id="GO:1990904">
    <property type="term" value="C:ribonucleoprotein complex"/>
    <property type="evidence" value="ECO:0007669"/>
    <property type="project" value="UniProtKB-KW"/>
</dbReference>
<evidence type="ECO:0000256" key="6">
    <source>
        <dbReference type="ARBA" id="ARBA00035172"/>
    </source>
</evidence>
<dbReference type="CDD" id="cd07026">
    <property type="entry name" value="Ribosomal_L20"/>
    <property type="match status" value="1"/>
</dbReference>
<evidence type="ECO:0000256" key="2">
    <source>
        <dbReference type="ARBA" id="ARBA00022730"/>
    </source>
</evidence>
<accession>A0A098R078</accession>
<dbReference type="FunFam" id="1.10.1900.20:FF:000001">
    <property type="entry name" value="50S ribosomal protein L20"/>
    <property type="match status" value="1"/>
</dbReference>
<dbReference type="SUPFAM" id="SSF74731">
    <property type="entry name" value="Ribosomal protein L20"/>
    <property type="match status" value="1"/>
</dbReference>
<proteinExistence type="inferred from homology"/>
<keyword evidence="2 7" id="KW-0699">rRNA-binding</keyword>
<dbReference type="PROSITE" id="PS00937">
    <property type="entry name" value="RIBOSOMAL_L20"/>
    <property type="match status" value="1"/>
</dbReference>
<gene>
    <name evidence="7" type="primary">rplT</name>
    <name evidence="9" type="ORF">DC28_02660</name>
</gene>
<keyword evidence="5 7" id="KW-0687">Ribonucleoprotein</keyword>
<dbReference type="PRINTS" id="PR00062">
    <property type="entry name" value="RIBOSOMALL20"/>
</dbReference>
<dbReference type="GO" id="GO:0003735">
    <property type="term" value="F:structural constituent of ribosome"/>
    <property type="evidence" value="ECO:0007669"/>
    <property type="project" value="InterPro"/>
</dbReference>
<dbReference type="HAMAP" id="MF_00382">
    <property type="entry name" value="Ribosomal_bL20"/>
    <property type="match status" value="1"/>
</dbReference>
<dbReference type="GO" id="GO:0006412">
    <property type="term" value="P:translation"/>
    <property type="evidence" value="ECO:0007669"/>
    <property type="project" value="InterPro"/>
</dbReference>
<dbReference type="Proteomes" id="UP000029692">
    <property type="component" value="Unassembled WGS sequence"/>
</dbReference>
<dbReference type="eggNOG" id="COG0292">
    <property type="taxonomic scope" value="Bacteria"/>
</dbReference>
<dbReference type="Gene3D" id="6.10.160.10">
    <property type="match status" value="1"/>
</dbReference>
<keyword evidence="4 7" id="KW-0689">Ribosomal protein</keyword>
<dbReference type="STRING" id="1480694.DC28_02660"/>
<dbReference type="GO" id="GO:0005840">
    <property type="term" value="C:ribosome"/>
    <property type="evidence" value="ECO:0007669"/>
    <property type="project" value="UniProtKB-KW"/>
</dbReference>
<dbReference type="OrthoDB" id="9808966at2"/>
<evidence type="ECO:0000256" key="5">
    <source>
        <dbReference type="ARBA" id="ARBA00023274"/>
    </source>
</evidence>
<evidence type="ECO:0000256" key="1">
    <source>
        <dbReference type="ARBA" id="ARBA00007698"/>
    </source>
</evidence>
<comment type="caution">
    <text evidence="9">The sequence shown here is derived from an EMBL/GenBank/DDBJ whole genome shotgun (WGS) entry which is preliminary data.</text>
</comment>
<dbReference type="Gene3D" id="1.10.1900.20">
    <property type="entry name" value="Ribosomal protein L20"/>
    <property type="match status" value="1"/>
</dbReference>
<dbReference type="InterPro" id="IPR049946">
    <property type="entry name" value="RIBOSOMAL_L20_CS"/>
</dbReference>
<dbReference type="RefSeq" id="WP_037545451.1">
    <property type="nucleotide sequence ID" value="NZ_JNUP01000023.1"/>
</dbReference>
<keyword evidence="10" id="KW-1185">Reference proteome</keyword>
<evidence type="ECO:0000256" key="3">
    <source>
        <dbReference type="ARBA" id="ARBA00022884"/>
    </source>
</evidence>
<evidence type="ECO:0000313" key="10">
    <source>
        <dbReference type="Proteomes" id="UP000029692"/>
    </source>
</evidence>
<evidence type="ECO:0000256" key="7">
    <source>
        <dbReference type="HAMAP-Rule" id="MF_00382"/>
    </source>
</evidence>
<dbReference type="AlphaFoldDB" id="A0A098R078"/>
<comment type="similarity">
    <text evidence="1 7 8">Belongs to the bacterial ribosomal protein bL20 family.</text>
</comment>
<name>A0A098R078_9SPIO</name>
<reference evidence="9 10" key="1">
    <citation type="submission" date="2014-05" db="EMBL/GenBank/DDBJ databases">
        <title>De novo Genome Sequence of Spirocheata sp.</title>
        <authorList>
            <person name="Shivani Y."/>
            <person name="Subhash Y."/>
            <person name="Tushar L."/>
            <person name="Sasikala C."/>
            <person name="Ramana C.V."/>
        </authorList>
    </citation>
    <scope>NUCLEOTIDE SEQUENCE [LARGE SCALE GENOMIC DNA]</scope>
    <source>
        <strain evidence="9 10">JC230</strain>
    </source>
</reference>
<dbReference type="GO" id="GO:0000027">
    <property type="term" value="P:ribosomal large subunit assembly"/>
    <property type="evidence" value="ECO:0007669"/>
    <property type="project" value="UniProtKB-UniRule"/>
</dbReference>
<dbReference type="GO" id="GO:0019843">
    <property type="term" value="F:rRNA binding"/>
    <property type="evidence" value="ECO:0007669"/>
    <property type="project" value="UniProtKB-UniRule"/>
</dbReference>
<comment type="function">
    <text evidence="7 8">Binds directly to 23S ribosomal RNA and is necessary for the in vitro assembly process of the 50S ribosomal subunit. It is not involved in the protein synthesizing functions of that subunit.</text>
</comment>
<evidence type="ECO:0000256" key="8">
    <source>
        <dbReference type="RuleBase" id="RU000560"/>
    </source>
</evidence>
<dbReference type="PANTHER" id="PTHR10986">
    <property type="entry name" value="39S RIBOSOMAL PROTEIN L20"/>
    <property type="match status" value="1"/>
</dbReference>
<evidence type="ECO:0000256" key="4">
    <source>
        <dbReference type="ARBA" id="ARBA00022980"/>
    </source>
</evidence>
<keyword evidence="3 7" id="KW-0694">RNA-binding</keyword>
<sequence>MPRAVDGTRRKDRRKKILGLAKGYWGRRSTNFRTAKDAVAKSLTYAYRDRKAKKRDFRQLWIARISAAVREEGINYSRFIAGLHKAGVEVNRKSLSNLAIEDRDAFKALVDTAKKAL</sequence>
<dbReference type="EMBL" id="JNUP01000023">
    <property type="protein sequence ID" value="KGE73575.1"/>
    <property type="molecule type" value="Genomic_DNA"/>
</dbReference>
<evidence type="ECO:0000313" key="9">
    <source>
        <dbReference type="EMBL" id="KGE73575.1"/>
    </source>
</evidence>
<dbReference type="Pfam" id="PF00453">
    <property type="entry name" value="Ribosomal_L20"/>
    <property type="match status" value="1"/>
</dbReference>
<dbReference type="NCBIfam" id="TIGR01032">
    <property type="entry name" value="rplT_bact"/>
    <property type="match status" value="1"/>
</dbReference>
<dbReference type="InterPro" id="IPR035566">
    <property type="entry name" value="Ribosomal_protein_bL20_C"/>
</dbReference>
<organism evidence="9 10">
    <name type="scientific">Spirochaeta lutea</name>
    <dbReference type="NCBI Taxonomy" id="1480694"/>
    <lineage>
        <taxon>Bacteria</taxon>
        <taxon>Pseudomonadati</taxon>
        <taxon>Spirochaetota</taxon>
        <taxon>Spirochaetia</taxon>
        <taxon>Spirochaetales</taxon>
        <taxon>Spirochaetaceae</taxon>
        <taxon>Spirochaeta</taxon>
    </lineage>
</organism>
<dbReference type="InterPro" id="IPR005813">
    <property type="entry name" value="Ribosomal_bL20"/>
</dbReference>